<evidence type="ECO:0000313" key="4">
    <source>
        <dbReference type="EMBL" id="MFD3265872.1"/>
    </source>
</evidence>
<evidence type="ECO:0000313" key="5">
    <source>
        <dbReference type="Proteomes" id="UP001598130"/>
    </source>
</evidence>
<reference evidence="4 5" key="1">
    <citation type="submission" date="2022-09" db="EMBL/GenBank/DDBJ databases">
        <title>New species of Phenylobacterium.</title>
        <authorList>
            <person name="Mieszkin S."/>
        </authorList>
    </citation>
    <scope>NUCLEOTIDE SEQUENCE [LARGE SCALE GENOMIC DNA]</scope>
    <source>
        <strain evidence="4 5">HK31-G</strain>
    </source>
</reference>
<evidence type="ECO:0000259" key="3">
    <source>
        <dbReference type="PROSITE" id="PS51186"/>
    </source>
</evidence>
<name>A0ABW6D094_9CAUL</name>
<sequence>MNLIIRGAARPDDAYMPIWAPLLAFNEKTVGDAQGAPFALTITEPDSEEVLGGLWALSLWGSFYIGLVVTPEGARGEGLGTELMAQAEVEAVARNCHNMWLDTYAFQARAFYERLGFAVFGQIDGPAPMFPRWFMRKDL</sequence>
<feature type="domain" description="N-acetyltransferase" evidence="3">
    <location>
        <begin position="3"/>
        <end position="139"/>
    </location>
</feature>
<accession>A0ABW6D094</accession>
<keyword evidence="5" id="KW-1185">Reference proteome</keyword>
<dbReference type="InterPro" id="IPR000182">
    <property type="entry name" value="GNAT_dom"/>
</dbReference>
<evidence type="ECO:0000256" key="2">
    <source>
        <dbReference type="ARBA" id="ARBA00023315"/>
    </source>
</evidence>
<dbReference type="PROSITE" id="PS51186">
    <property type="entry name" value="GNAT"/>
    <property type="match status" value="1"/>
</dbReference>
<gene>
    <name evidence="4" type="ORF">OCL97_18100</name>
</gene>
<dbReference type="PANTHER" id="PTHR43877">
    <property type="entry name" value="AMINOALKYLPHOSPHONATE N-ACETYLTRANSFERASE-RELATED-RELATED"/>
    <property type="match status" value="1"/>
</dbReference>
<dbReference type="CDD" id="cd04301">
    <property type="entry name" value="NAT_SF"/>
    <property type="match status" value="1"/>
</dbReference>
<dbReference type="InterPro" id="IPR016181">
    <property type="entry name" value="Acyl_CoA_acyltransferase"/>
</dbReference>
<dbReference type="EMBL" id="JAOTJD010000041">
    <property type="protein sequence ID" value="MFD3265872.1"/>
    <property type="molecule type" value="Genomic_DNA"/>
</dbReference>
<keyword evidence="1" id="KW-0808">Transferase</keyword>
<evidence type="ECO:0000256" key="1">
    <source>
        <dbReference type="ARBA" id="ARBA00022679"/>
    </source>
</evidence>
<dbReference type="Pfam" id="PF00583">
    <property type="entry name" value="Acetyltransf_1"/>
    <property type="match status" value="1"/>
</dbReference>
<dbReference type="SUPFAM" id="SSF55729">
    <property type="entry name" value="Acyl-CoA N-acyltransferases (Nat)"/>
    <property type="match status" value="1"/>
</dbReference>
<proteinExistence type="predicted"/>
<keyword evidence="2" id="KW-0012">Acyltransferase</keyword>
<protein>
    <submittedName>
        <fullName evidence="4">GNAT family N-acetyltransferase</fullName>
    </submittedName>
</protein>
<dbReference type="InterPro" id="IPR050832">
    <property type="entry name" value="Bact_Acetyltransf"/>
</dbReference>
<dbReference type="RefSeq" id="WP_377371236.1">
    <property type="nucleotide sequence ID" value="NZ_JAOTJD010000041.1"/>
</dbReference>
<comment type="caution">
    <text evidence="4">The sequence shown here is derived from an EMBL/GenBank/DDBJ whole genome shotgun (WGS) entry which is preliminary data.</text>
</comment>
<organism evidence="4 5">
    <name type="scientific">Phenylobacterium ferrooxidans</name>
    <dbReference type="NCBI Taxonomy" id="2982689"/>
    <lineage>
        <taxon>Bacteria</taxon>
        <taxon>Pseudomonadati</taxon>
        <taxon>Pseudomonadota</taxon>
        <taxon>Alphaproteobacteria</taxon>
        <taxon>Caulobacterales</taxon>
        <taxon>Caulobacteraceae</taxon>
        <taxon>Phenylobacterium</taxon>
    </lineage>
</organism>
<dbReference type="Gene3D" id="3.40.630.30">
    <property type="match status" value="1"/>
</dbReference>
<dbReference type="Proteomes" id="UP001598130">
    <property type="component" value="Unassembled WGS sequence"/>
</dbReference>